<sequence>MLLLIAVAFTFGLSREQPAHAQALAVPAPAQTRYVQRLNATLPLSSTFTDDKGRPTRLGAYFGKRPVVLVLGYFHCPNLCSTLMDGVLESLAAVDLPPQSYRVLGVSIDPSETPEQAARKKASYAPVLTDKGVQMTLLTGAKPQVETLAHSVGFEYVYDRELQQYMHPAGFLIATPDGRISHYFMGVRFDPRDVRLALIDASSQRIGSPVDQLLLLCSHYDPVTGRYSAQVMTVVRALSVTVLAALVIWLWRAARGRRGAA</sequence>
<feature type="transmembrane region" description="Helical" evidence="3">
    <location>
        <begin position="227"/>
        <end position="251"/>
    </location>
</feature>
<dbReference type="PROSITE" id="PS51352">
    <property type="entry name" value="THIOREDOXIN_2"/>
    <property type="match status" value="1"/>
</dbReference>
<keyword evidence="3" id="KW-1133">Transmembrane helix</keyword>
<evidence type="ECO:0000256" key="3">
    <source>
        <dbReference type="SAM" id="Phobius"/>
    </source>
</evidence>
<dbReference type="SUPFAM" id="SSF52833">
    <property type="entry name" value="Thioredoxin-like"/>
    <property type="match status" value="1"/>
</dbReference>
<name>A0ABU9QM31_9BURK</name>
<dbReference type="EMBL" id="JAZHGC010000037">
    <property type="protein sequence ID" value="MEM5290535.1"/>
    <property type="molecule type" value="Genomic_DNA"/>
</dbReference>
<keyword evidence="3" id="KW-0472">Membrane</keyword>
<dbReference type="InterPro" id="IPR003782">
    <property type="entry name" value="SCO1/SenC"/>
</dbReference>
<dbReference type="RefSeq" id="WP_201659333.1">
    <property type="nucleotide sequence ID" value="NZ_CAJHCS010000034.1"/>
</dbReference>
<organism evidence="5 6">
    <name type="scientific">Paraburkholderia sabiae</name>
    <dbReference type="NCBI Taxonomy" id="273251"/>
    <lineage>
        <taxon>Bacteria</taxon>
        <taxon>Pseudomonadati</taxon>
        <taxon>Pseudomonadota</taxon>
        <taxon>Betaproteobacteria</taxon>
        <taxon>Burkholderiales</taxon>
        <taxon>Burkholderiaceae</taxon>
        <taxon>Paraburkholderia</taxon>
    </lineage>
</organism>
<evidence type="ECO:0000313" key="5">
    <source>
        <dbReference type="EMBL" id="MEM5290535.1"/>
    </source>
</evidence>
<evidence type="ECO:0000256" key="1">
    <source>
        <dbReference type="ARBA" id="ARBA00010996"/>
    </source>
</evidence>
<dbReference type="CDD" id="cd02968">
    <property type="entry name" value="SCO"/>
    <property type="match status" value="1"/>
</dbReference>
<gene>
    <name evidence="5" type="ORF">V4C55_32920</name>
</gene>
<evidence type="ECO:0000256" key="2">
    <source>
        <dbReference type="ARBA" id="ARBA00023008"/>
    </source>
</evidence>
<protein>
    <submittedName>
        <fullName evidence="5">SCO family protein</fullName>
    </submittedName>
</protein>
<dbReference type="InterPro" id="IPR036249">
    <property type="entry name" value="Thioredoxin-like_sf"/>
</dbReference>
<reference evidence="5 6" key="1">
    <citation type="submission" date="2024-01" db="EMBL/GenBank/DDBJ databases">
        <title>The diversity of rhizobia nodulating Mimosa spp. in eleven states of Brazil covering several biomes is determined by host plant, location, and edaphic factors.</title>
        <authorList>
            <person name="Rouws L."/>
            <person name="Barauna A."/>
            <person name="Beukes C."/>
            <person name="De Faria S.M."/>
            <person name="Gross E."/>
            <person name="Dos Reis Junior F.B."/>
            <person name="Simon M."/>
            <person name="Maluk M."/>
            <person name="Odee D.W."/>
            <person name="Kenicer G."/>
            <person name="Young J.P.W."/>
            <person name="Reis V.M."/>
            <person name="Zilli J."/>
            <person name="James E.K."/>
        </authorList>
    </citation>
    <scope>NUCLEOTIDE SEQUENCE [LARGE SCALE GENOMIC DNA]</scope>
    <source>
        <strain evidence="5 6">JPY77</strain>
    </source>
</reference>
<keyword evidence="2" id="KW-0186">Copper</keyword>
<dbReference type="PANTHER" id="PTHR12151:SF8">
    <property type="entry name" value="THIOREDOXIN DOMAIN-CONTAINING PROTEIN"/>
    <property type="match status" value="1"/>
</dbReference>
<dbReference type="Proteomes" id="UP001494588">
    <property type="component" value="Unassembled WGS sequence"/>
</dbReference>
<dbReference type="Gene3D" id="3.40.30.10">
    <property type="entry name" value="Glutaredoxin"/>
    <property type="match status" value="1"/>
</dbReference>
<dbReference type="Pfam" id="PF02630">
    <property type="entry name" value="SCO1-SenC"/>
    <property type="match status" value="1"/>
</dbReference>
<keyword evidence="3" id="KW-0812">Transmembrane</keyword>
<evidence type="ECO:0000313" key="6">
    <source>
        <dbReference type="Proteomes" id="UP001494588"/>
    </source>
</evidence>
<comment type="similarity">
    <text evidence="1">Belongs to the SCO1/2 family.</text>
</comment>
<keyword evidence="6" id="KW-1185">Reference proteome</keyword>
<accession>A0ABU9QM31</accession>
<dbReference type="InterPro" id="IPR013766">
    <property type="entry name" value="Thioredoxin_domain"/>
</dbReference>
<feature type="domain" description="Thioredoxin" evidence="4">
    <location>
        <begin position="22"/>
        <end position="204"/>
    </location>
</feature>
<evidence type="ECO:0000259" key="4">
    <source>
        <dbReference type="PROSITE" id="PS51352"/>
    </source>
</evidence>
<comment type="caution">
    <text evidence="5">The sequence shown here is derived from an EMBL/GenBank/DDBJ whole genome shotgun (WGS) entry which is preliminary data.</text>
</comment>
<dbReference type="PANTHER" id="PTHR12151">
    <property type="entry name" value="ELECTRON TRANSPORT PROTIN SCO1/SENC FAMILY MEMBER"/>
    <property type="match status" value="1"/>
</dbReference>
<proteinExistence type="inferred from homology"/>